<dbReference type="EMBL" id="JABEXW010000221">
    <property type="protein sequence ID" value="KAF4967825.1"/>
    <property type="molecule type" value="Genomic_DNA"/>
</dbReference>
<gene>
    <name evidence="2" type="ORF">FSARC_4682</name>
</gene>
<proteinExistence type="predicted"/>
<evidence type="ECO:0000256" key="1">
    <source>
        <dbReference type="SAM" id="MobiDB-lite"/>
    </source>
</evidence>
<comment type="caution">
    <text evidence="2">The sequence shown here is derived from an EMBL/GenBank/DDBJ whole genome shotgun (WGS) entry which is preliminary data.</text>
</comment>
<dbReference type="AlphaFoldDB" id="A0A8H4U1M8"/>
<feature type="compositionally biased region" description="Basic and acidic residues" evidence="1">
    <location>
        <begin position="16"/>
        <end position="112"/>
    </location>
</feature>
<dbReference type="OrthoDB" id="295078at2759"/>
<feature type="compositionally biased region" description="Basic and acidic residues" evidence="1">
    <location>
        <begin position="164"/>
        <end position="186"/>
    </location>
</feature>
<feature type="non-terminal residue" evidence="2">
    <location>
        <position position="1"/>
    </location>
</feature>
<feature type="compositionally biased region" description="Acidic residues" evidence="1">
    <location>
        <begin position="120"/>
        <end position="134"/>
    </location>
</feature>
<protein>
    <submittedName>
        <fullName evidence="2">Uncharacterized protein</fullName>
    </submittedName>
</protein>
<name>A0A8H4U1M8_9HYPO</name>
<evidence type="ECO:0000313" key="2">
    <source>
        <dbReference type="EMBL" id="KAF4967825.1"/>
    </source>
</evidence>
<reference evidence="2" key="1">
    <citation type="journal article" date="2020" name="BMC Genomics">
        <title>Correction to: Identification and distribution of gene clusters required for synthesis of sphingolipid metabolism inhibitors in diverse species of the filamentous fungus Fusarium.</title>
        <authorList>
            <person name="Kim H.S."/>
            <person name="Lohmar J.M."/>
            <person name="Busman M."/>
            <person name="Brown D.W."/>
            <person name="Naumann T.A."/>
            <person name="Divon H.H."/>
            <person name="Lysoe E."/>
            <person name="Uhlig S."/>
            <person name="Proctor R.H."/>
        </authorList>
    </citation>
    <scope>NUCLEOTIDE SEQUENCE</scope>
    <source>
        <strain evidence="2">NRRL 20472</strain>
    </source>
</reference>
<sequence>MSQPQDVAPPVAQVHTDPEQENQGKQETQEPQEKLEIPETHDKQETAEKQETAQDMEDKQEKPEAQEKLEEKPEGKLEDKLEEKLEKKLEEIQEEKPEEKLEEKPLQNDTKLKRLSSGTESDDTVSESDPDDKFEDAVAQSPARSLTKRSISYPKPQDGAVEEQPARRSEESHQEASREAKLDRQEAAASETGSVHKKHSRRKPSSASQHISNTSNLDDVSLDDDTPPSPCMQHLQLSSCHTANTYRSCSTKRSPTEAGKQNDFFEQHLSPFYAVVAFARSTFEKPRATDSYTRALSTGASTP</sequence>
<evidence type="ECO:0000313" key="3">
    <source>
        <dbReference type="Proteomes" id="UP000622797"/>
    </source>
</evidence>
<organism evidence="2 3">
    <name type="scientific">Fusarium sarcochroum</name>
    <dbReference type="NCBI Taxonomy" id="1208366"/>
    <lineage>
        <taxon>Eukaryota</taxon>
        <taxon>Fungi</taxon>
        <taxon>Dikarya</taxon>
        <taxon>Ascomycota</taxon>
        <taxon>Pezizomycotina</taxon>
        <taxon>Sordariomycetes</taxon>
        <taxon>Hypocreomycetidae</taxon>
        <taxon>Hypocreales</taxon>
        <taxon>Nectriaceae</taxon>
        <taxon>Fusarium</taxon>
        <taxon>Fusarium lateritium species complex</taxon>
    </lineage>
</organism>
<keyword evidence="3" id="KW-1185">Reference proteome</keyword>
<accession>A0A8H4U1M8</accession>
<feature type="compositionally biased region" description="Polar residues" evidence="1">
    <location>
        <begin position="205"/>
        <end position="218"/>
    </location>
</feature>
<reference evidence="2" key="2">
    <citation type="submission" date="2020-05" db="EMBL/GenBank/DDBJ databases">
        <authorList>
            <person name="Kim H.-S."/>
            <person name="Proctor R.H."/>
            <person name="Brown D.W."/>
        </authorList>
    </citation>
    <scope>NUCLEOTIDE SEQUENCE</scope>
    <source>
        <strain evidence="2">NRRL 20472</strain>
    </source>
</reference>
<dbReference type="Proteomes" id="UP000622797">
    <property type="component" value="Unassembled WGS sequence"/>
</dbReference>
<feature type="region of interest" description="Disordered" evidence="1">
    <location>
        <begin position="1"/>
        <end position="230"/>
    </location>
</feature>
<feature type="compositionally biased region" description="Basic residues" evidence="1">
    <location>
        <begin position="195"/>
        <end position="204"/>
    </location>
</feature>